<protein>
    <submittedName>
        <fullName evidence="1">Uncharacterized protein</fullName>
    </submittedName>
</protein>
<organism evidence="1 2">
    <name type="scientific">Tumebacillus flagellatus</name>
    <dbReference type="NCBI Taxonomy" id="1157490"/>
    <lineage>
        <taxon>Bacteria</taxon>
        <taxon>Bacillati</taxon>
        <taxon>Bacillota</taxon>
        <taxon>Bacilli</taxon>
        <taxon>Bacillales</taxon>
        <taxon>Alicyclobacillaceae</taxon>
        <taxon>Tumebacillus</taxon>
    </lineage>
</organism>
<keyword evidence="2" id="KW-1185">Reference proteome</keyword>
<dbReference type="Proteomes" id="UP000027931">
    <property type="component" value="Unassembled WGS sequence"/>
</dbReference>
<name>A0A074LTI7_9BACL</name>
<dbReference type="OrthoDB" id="2680365at2"/>
<comment type="caution">
    <text evidence="1">The sequence shown here is derived from an EMBL/GenBank/DDBJ whole genome shotgun (WGS) entry which is preliminary data.</text>
</comment>
<accession>A0A074LTI7</accession>
<dbReference type="RefSeq" id="WP_038086332.1">
    <property type="nucleotide sequence ID" value="NZ_JMIR01000008.1"/>
</dbReference>
<evidence type="ECO:0000313" key="2">
    <source>
        <dbReference type="Proteomes" id="UP000027931"/>
    </source>
</evidence>
<dbReference type="EMBL" id="JMIR01000008">
    <property type="protein sequence ID" value="KEO83885.1"/>
    <property type="molecule type" value="Genomic_DNA"/>
</dbReference>
<gene>
    <name evidence="1" type="ORF">EL26_08195</name>
</gene>
<sequence length="73" mass="7855">MIGGINVLAVKVNTIDKGYFNVGPLFLQDWNGYSKQNYGSGEINGDADFQFGFTTIVNDTDAVDQPIAHGSVV</sequence>
<evidence type="ECO:0000313" key="1">
    <source>
        <dbReference type="EMBL" id="KEO83885.1"/>
    </source>
</evidence>
<dbReference type="AlphaFoldDB" id="A0A074LTI7"/>
<reference evidence="1 2" key="1">
    <citation type="journal article" date="2013" name="Int. J. Syst. Evol. Microbiol.">
        <title>Tumebacillus flagellatus sp. nov., an alpha-amylase/pullulanase-producing bacterium isolated from cassava wastewater.</title>
        <authorList>
            <person name="Wang Q."/>
            <person name="Xie N."/>
            <person name="Qin Y."/>
            <person name="Shen N."/>
            <person name="Zhu J."/>
            <person name="Mi H."/>
            <person name="Huang R."/>
        </authorList>
    </citation>
    <scope>NUCLEOTIDE SEQUENCE [LARGE SCALE GENOMIC DNA]</scope>
    <source>
        <strain evidence="1 2">GST4</strain>
    </source>
</reference>
<proteinExistence type="predicted"/>